<evidence type="ECO:0000313" key="2">
    <source>
        <dbReference type="EMBL" id="SPU52621.1"/>
    </source>
</evidence>
<gene>
    <name evidence="2" type="primary">soj_1</name>
    <name evidence="2" type="ORF">NCTC11166_00955</name>
</gene>
<dbReference type="PANTHER" id="PTHR13696">
    <property type="entry name" value="P-LOOP CONTAINING NUCLEOSIDE TRIPHOSPHATE HYDROLASE"/>
    <property type="match status" value="1"/>
</dbReference>
<dbReference type="InterPro" id="IPR027417">
    <property type="entry name" value="P-loop_NTPase"/>
</dbReference>
<reference evidence="2 3" key="1">
    <citation type="submission" date="2018-06" db="EMBL/GenBank/DDBJ databases">
        <authorList>
            <consortium name="Pathogen Informatics"/>
            <person name="Doyle S."/>
        </authorList>
    </citation>
    <scope>NUCLEOTIDE SEQUENCE [LARGE SCALE GENOMIC DNA]</scope>
    <source>
        <strain evidence="2 3">NCTC11166</strain>
    </source>
</reference>
<dbReference type="Proteomes" id="UP000251186">
    <property type="component" value="Unassembled WGS sequence"/>
</dbReference>
<organism evidence="2 3">
    <name type="scientific">Brevundimonas vesicularis</name>
    <name type="common">Pseudomonas vesicularis</name>
    <dbReference type="NCBI Taxonomy" id="41276"/>
    <lineage>
        <taxon>Bacteria</taxon>
        <taxon>Pseudomonadati</taxon>
        <taxon>Pseudomonadota</taxon>
        <taxon>Alphaproteobacteria</taxon>
        <taxon>Caulobacterales</taxon>
        <taxon>Caulobacteraceae</taxon>
        <taxon>Brevundimonas</taxon>
    </lineage>
</organism>
<dbReference type="CDD" id="cd02042">
    <property type="entry name" value="ParAB_family"/>
    <property type="match status" value="1"/>
</dbReference>
<protein>
    <submittedName>
        <fullName evidence="2">Sporulation initiation inhibitor protein soj</fullName>
    </submittedName>
</protein>
<dbReference type="PANTHER" id="PTHR13696:SF52">
    <property type="entry name" value="PARA FAMILY PROTEIN CT_582"/>
    <property type="match status" value="1"/>
</dbReference>
<dbReference type="Gene3D" id="3.40.50.300">
    <property type="entry name" value="P-loop containing nucleotide triphosphate hydrolases"/>
    <property type="match status" value="1"/>
</dbReference>
<evidence type="ECO:0000313" key="3">
    <source>
        <dbReference type="Proteomes" id="UP000251186"/>
    </source>
</evidence>
<dbReference type="InterPro" id="IPR025669">
    <property type="entry name" value="AAA_dom"/>
</dbReference>
<dbReference type="Pfam" id="PF13614">
    <property type="entry name" value="AAA_31"/>
    <property type="match status" value="1"/>
</dbReference>
<proteinExistence type="predicted"/>
<dbReference type="SUPFAM" id="SSF52540">
    <property type="entry name" value="P-loop containing nucleoside triphosphate hydrolases"/>
    <property type="match status" value="1"/>
</dbReference>
<dbReference type="AlphaFoldDB" id="A0A2X1CEG1"/>
<accession>A0A2X1CEG1</accession>
<dbReference type="RefSeq" id="WP_112861945.1">
    <property type="nucleotide sequence ID" value="NZ_UAQP01000005.1"/>
</dbReference>
<sequence length="309" mass="33380">MAKRVSVINFKGGVGKTTLAFNVAAGLARFHNARVLLMDMDHQSSLSIVCMGGSGWQNSVTNSLTVNEIFKPFISPANMPGAGIVRSTNLNPHHYAGLDIVPASLQLDDVEIELTASHQGNAIQSEWDKRTLVCRWLEETNIDSDYDYIIFDCPPATKIVSQNAIAASHGYIIPVVPEAVMERGAPHLRNMIGSGIDTRMKALAAMGKPRSIHVPDTALVGVVVTRIETHGPATSGYTDDHTQHLGSLQRQWGADLLSPYIEKGTGISQAMASGVPVYDRSNTQNIGGRGINRLYQRLTAALKGRIDAI</sequence>
<dbReference type="InterPro" id="IPR050678">
    <property type="entry name" value="DNA_Partitioning_ATPase"/>
</dbReference>
<name>A0A2X1CEG1_BREVE</name>
<evidence type="ECO:0000259" key="1">
    <source>
        <dbReference type="Pfam" id="PF13614"/>
    </source>
</evidence>
<dbReference type="EMBL" id="UAQP01000005">
    <property type="protein sequence ID" value="SPU52621.1"/>
    <property type="molecule type" value="Genomic_DNA"/>
</dbReference>
<feature type="domain" description="AAA" evidence="1">
    <location>
        <begin position="3"/>
        <end position="194"/>
    </location>
</feature>